<dbReference type="RefSeq" id="YP_008965803.1">
    <property type="nucleotide sequence ID" value="NC_023133.1"/>
</dbReference>
<gene>
    <name evidence="1" type="primary">ORF57c</name>
</gene>
<organism evidence="1">
    <name type="scientific">Porphyridium purpureum</name>
    <name type="common">Red alga</name>
    <name type="synonym">Porphyridium cruentum</name>
    <dbReference type="NCBI Taxonomy" id="35688"/>
    <lineage>
        <taxon>Eukaryota</taxon>
        <taxon>Rhodophyta</taxon>
        <taxon>Bangiophyceae</taxon>
        <taxon>Porphyridiales</taxon>
        <taxon>Porphyridiaceae</taxon>
        <taxon>Porphyridium</taxon>
    </lineage>
</organism>
<geneLocation type="chloroplast" evidence="1"/>
<sequence>MYTSLLTISVLATNKPETTIPHSPVCPGKVAKALAKKNQEAVLLNYMKSKLKNYNNY</sequence>
<keyword evidence="1" id="KW-0150">Chloroplast</keyword>
<name>W0RYK5_PORPP</name>
<dbReference type="AlphaFoldDB" id="W0RYK5"/>
<dbReference type="EMBL" id="AP012987">
    <property type="protein sequence ID" value="BAO23779.1"/>
    <property type="molecule type" value="Genomic_DNA"/>
</dbReference>
<keyword evidence="1" id="KW-0934">Plastid</keyword>
<protein>
    <submittedName>
        <fullName evidence="1">Uncharacterized protein</fullName>
    </submittedName>
</protein>
<reference evidence="1" key="1">
    <citation type="journal article" date="2014" name="J. Plant Res.">
        <title>Analysis of the complete plastid genome of the unicellular red alga Porphyridium purpureum.</title>
        <authorList>
            <person name="Tajima N."/>
            <person name="Sato S."/>
            <person name="Maruyama F."/>
            <person name="Kurokawa K."/>
            <person name="Ohta H."/>
            <person name="Tabata S."/>
            <person name="Sekine K."/>
            <person name="Moriyama T."/>
            <person name="Sato N."/>
        </authorList>
    </citation>
    <scope>NUCLEOTIDE SEQUENCE</scope>
</reference>
<proteinExistence type="predicted"/>
<evidence type="ECO:0000313" key="1">
    <source>
        <dbReference type="EMBL" id="BAO23779.1"/>
    </source>
</evidence>
<dbReference type="GeneID" id="17964158"/>
<accession>W0RYK5</accession>